<accession>A0A2M7GCE6</accession>
<reference evidence="1 2" key="1">
    <citation type="submission" date="2017-09" db="EMBL/GenBank/DDBJ databases">
        <title>Depth-based differentiation of microbial function through sediment-hosted aquifers and enrichment of novel symbionts in the deep terrestrial subsurface.</title>
        <authorList>
            <person name="Probst A.J."/>
            <person name="Ladd B."/>
            <person name="Jarett J.K."/>
            <person name="Geller-Mcgrath D.E."/>
            <person name="Sieber C.M."/>
            <person name="Emerson J.B."/>
            <person name="Anantharaman K."/>
            <person name="Thomas B.C."/>
            <person name="Malmstrom R."/>
            <person name="Stieglmeier M."/>
            <person name="Klingl A."/>
            <person name="Woyke T."/>
            <person name="Ryan C.M."/>
            <person name="Banfield J.F."/>
        </authorList>
    </citation>
    <scope>NUCLEOTIDE SEQUENCE [LARGE SCALE GENOMIC DNA]</scope>
    <source>
        <strain evidence="1">CG17_big_fil_post_rev_8_21_14_2_50_48_46</strain>
    </source>
</reference>
<dbReference type="Gene3D" id="3.30.460.10">
    <property type="entry name" value="Beta Polymerase, domain 2"/>
    <property type="match status" value="1"/>
</dbReference>
<proteinExistence type="predicted"/>
<name>A0A2M7GCE6_9BACT</name>
<evidence type="ECO:0000313" key="2">
    <source>
        <dbReference type="Proteomes" id="UP000231019"/>
    </source>
</evidence>
<protein>
    <submittedName>
        <fullName evidence="1">Uncharacterized protein</fullName>
    </submittedName>
</protein>
<organism evidence="1 2">
    <name type="scientific">bacterium (Candidatus Blackallbacteria) CG17_big_fil_post_rev_8_21_14_2_50_48_46</name>
    <dbReference type="NCBI Taxonomy" id="2014261"/>
    <lineage>
        <taxon>Bacteria</taxon>
        <taxon>Candidatus Blackallbacteria</taxon>
    </lineage>
</organism>
<sequence length="312" mass="34969">MAIQTPNDYLQAVLEQKTVSSSNQTNDYIKELVDEREKVKTILETKYPGASLALHFAGSYAKNTMTLPPSDLDLAAYVQRDETAVGDTLEDIYQNLHDTLAETYNVEKHRSCVRLLSRKDGEEMAASIDVVPGRYINEDSKQDSQCFIYQTEGEKCRLKTDLRAQVRHVRDSGFTNIIKLAKVWKKQNNVSVRTFVLELLIIKILSNAEDVKSSDYAACLRTVWNAFKEDIENISIEDPGNANNDLSGIFDASTKASLKSHASTALTCADIDMWSSILGTVEVKDKAEKRAILESIRVSTPQVAQSRPWARI</sequence>
<dbReference type="Proteomes" id="UP000231019">
    <property type="component" value="Unassembled WGS sequence"/>
</dbReference>
<dbReference type="AlphaFoldDB" id="A0A2M7GCE6"/>
<evidence type="ECO:0000313" key="1">
    <source>
        <dbReference type="EMBL" id="PIW19633.1"/>
    </source>
</evidence>
<dbReference type="EMBL" id="PFFQ01000002">
    <property type="protein sequence ID" value="PIW19633.1"/>
    <property type="molecule type" value="Genomic_DNA"/>
</dbReference>
<gene>
    <name evidence="1" type="ORF">COW36_00160</name>
</gene>
<dbReference type="InterPro" id="IPR043519">
    <property type="entry name" value="NT_sf"/>
</dbReference>
<dbReference type="SUPFAM" id="SSF81301">
    <property type="entry name" value="Nucleotidyltransferase"/>
    <property type="match status" value="1"/>
</dbReference>
<comment type="caution">
    <text evidence="1">The sequence shown here is derived from an EMBL/GenBank/DDBJ whole genome shotgun (WGS) entry which is preliminary data.</text>
</comment>